<reference evidence="14 15" key="1">
    <citation type="submission" date="2007-01" db="EMBL/GenBank/DDBJ databases">
        <title>Annotation of the draft genome assembly of Thermosinus carboxydivorans Nor1.</title>
        <authorList>
            <consortium name="US DOE Joint Genome Institute (JGI-ORNL)"/>
            <person name="Larimer F."/>
            <person name="Land M."/>
            <person name="Hauser L."/>
        </authorList>
    </citation>
    <scope>NUCLEOTIDE SEQUENCE [LARGE SCALE GENOMIC DNA]</scope>
    <source>
        <strain evidence="14 15">Nor1</strain>
    </source>
</reference>
<dbReference type="FunFam" id="3.40.50.2000:FF:000003">
    <property type="entry name" value="Alpha-1,4 glucan phosphorylase"/>
    <property type="match status" value="1"/>
</dbReference>
<comment type="catalytic activity">
    <reaction evidence="1 13">
        <text>[(1-&gt;4)-alpha-D-glucosyl](n) + phosphate = [(1-&gt;4)-alpha-D-glucosyl](n-1) + alpha-D-glucose 1-phosphate</text>
        <dbReference type="Rhea" id="RHEA:41732"/>
        <dbReference type="Rhea" id="RHEA-COMP:9584"/>
        <dbReference type="Rhea" id="RHEA-COMP:9586"/>
        <dbReference type="ChEBI" id="CHEBI:15444"/>
        <dbReference type="ChEBI" id="CHEBI:43474"/>
        <dbReference type="ChEBI" id="CHEBI:58601"/>
        <dbReference type="EC" id="2.4.1.1"/>
    </reaction>
</comment>
<reference evidence="14 15" key="2">
    <citation type="submission" date="2007-01" db="EMBL/GenBank/DDBJ databases">
        <title>Sequencing of the draft genome and assembly of Thermosinus carboxydivorans Nor1.</title>
        <authorList>
            <consortium name="US DOE Joint Genome Institute (JGI-PGF)"/>
            <person name="Copeland A."/>
            <person name="Lucas S."/>
            <person name="Lapidus A."/>
            <person name="Barry K."/>
            <person name="Glavina del Rio T."/>
            <person name="Dalin E."/>
            <person name="Tice H."/>
            <person name="Bruce D."/>
            <person name="Pitluck S."/>
            <person name="Richardson P."/>
        </authorList>
    </citation>
    <scope>NUCLEOTIDE SEQUENCE [LARGE SCALE GENOMIC DNA]</scope>
    <source>
        <strain evidence="14 15">Nor1</strain>
    </source>
</reference>
<gene>
    <name evidence="14" type="ORF">TcarDRAFT_2395</name>
</gene>
<dbReference type="PANTHER" id="PTHR11468">
    <property type="entry name" value="GLYCOGEN PHOSPHORYLASE"/>
    <property type="match status" value="1"/>
</dbReference>
<evidence type="ECO:0000256" key="8">
    <source>
        <dbReference type="ARBA" id="ARBA00022679"/>
    </source>
</evidence>
<organism evidence="14 15">
    <name type="scientific">Thermosinus carboxydivorans Nor1</name>
    <dbReference type="NCBI Taxonomy" id="401526"/>
    <lineage>
        <taxon>Bacteria</taxon>
        <taxon>Bacillati</taxon>
        <taxon>Bacillota</taxon>
        <taxon>Negativicutes</taxon>
        <taxon>Selenomonadales</taxon>
        <taxon>Sporomusaceae</taxon>
        <taxon>Thermosinus</taxon>
    </lineage>
</organism>
<proteinExistence type="inferred from homology"/>
<keyword evidence="5" id="KW-0963">Cytoplasm</keyword>
<dbReference type="GO" id="GO:0030170">
    <property type="term" value="F:pyridoxal phosphate binding"/>
    <property type="evidence" value="ECO:0007669"/>
    <property type="project" value="InterPro"/>
</dbReference>
<dbReference type="Proteomes" id="UP000005139">
    <property type="component" value="Unassembled WGS sequence"/>
</dbReference>
<protein>
    <recommendedName>
        <fullName evidence="13">Alpha-1,4 glucan phosphorylase</fullName>
        <ecNumber evidence="13">2.4.1.1</ecNumber>
    </recommendedName>
</protein>
<keyword evidence="7 13" id="KW-0328">Glycosyltransferase</keyword>
<evidence type="ECO:0000256" key="6">
    <source>
        <dbReference type="ARBA" id="ARBA00022533"/>
    </source>
</evidence>
<evidence type="ECO:0000256" key="9">
    <source>
        <dbReference type="ARBA" id="ARBA00022898"/>
    </source>
</evidence>
<evidence type="ECO:0000256" key="12">
    <source>
        <dbReference type="PIRSR" id="PIRSR000460-1"/>
    </source>
</evidence>
<accession>A1HNU3</accession>
<dbReference type="eggNOG" id="COG0058">
    <property type="taxonomic scope" value="Bacteria"/>
</dbReference>
<evidence type="ECO:0000256" key="1">
    <source>
        <dbReference type="ARBA" id="ARBA00001275"/>
    </source>
</evidence>
<keyword evidence="10 13" id="KW-0119">Carbohydrate metabolism</keyword>
<comment type="subcellular location">
    <subcellularLocation>
        <location evidence="3">Cytoplasm</location>
    </subcellularLocation>
</comment>
<evidence type="ECO:0000256" key="11">
    <source>
        <dbReference type="ARBA" id="ARBA00025174"/>
    </source>
</evidence>
<keyword evidence="9 12" id="KW-0663">Pyridoxal phosphate</keyword>
<dbReference type="SUPFAM" id="SSF53756">
    <property type="entry name" value="UDP-Glycosyltransferase/glycogen phosphorylase"/>
    <property type="match status" value="1"/>
</dbReference>
<comment type="caution">
    <text evidence="14">The sequence shown here is derived from an EMBL/GenBank/DDBJ whole genome shotgun (WGS) entry which is preliminary data.</text>
</comment>
<dbReference type="PROSITE" id="PS00102">
    <property type="entry name" value="PHOSPHORYLASE"/>
    <property type="match status" value="1"/>
</dbReference>
<keyword evidence="15" id="KW-1185">Reference proteome</keyword>
<keyword evidence="8 13" id="KW-0808">Transferase</keyword>
<comment type="similarity">
    <text evidence="4 13">Belongs to the glycogen phosphorylase family.</text>
</comment>
<evidence type="ECO:0000313" key="14">
    <source>
        <dbReference type="EMBL" id="EAX48445.1"/>
    </source>
</evidence>
<dbReference type="GO" id="GO:0005737">
    <property type="term" value="C:cytoplasm"/>
    <property type="evidence" value="ECO:0007669"/>
    <property type="project" value="UniProtKB-SubCell"/>
</dbReference>
<dbReference type="RefSeq" id="WP_007288693.1">
    <property type="nucleotide sequence ID" value="NZ_AAWL01000003.1"/>
</dbReference>
<dbReference type="InterPro" id="IPR035090">
    <property type="entry name" value="Pyridoxal_P_attach_site"/>
</dbReference>
<evidence type="ECO:0000313" key="15">
    <source>
        <dbReference type="Proteomes" id="UP000005139"/>
    </source>
</evidence>
<comment type="function">
    <text evidence="11">Phosphorylase is an important allosteric enzyme in carbohydrate metabolism. Enzymes from different sources differ in their regulatory mechanisms and in their natural substrates. However, all known phosphorylases share catalytic and structural properties.</text>
</comment>
<evidence type="ECO:0000256" key="4">
    <source>
        <dbReference type="ARBA" id="ARBA00006047"/>
    </source>
</evidence>
<evidence type="ECO:0000256" key="10">
    <source>
        <dbReference type="ARBA" id="ARBA00023277"/>
    </source>
</evidence>
<dbReference type="EMBL" id="AAWL01000003">
    <property type="protein sequence ID" value="EAX48445.1"/>
    <property type="molecule type" value="Genomic_DNA"/>
</dbReference>
<dbReference type="NCBIfam" id="TIGR02093">
    <property type="entry name" value="P_ylase"/>
    <property type="match status" value="1"/>
</dbReference>
<dbReference type="PANTHER" id="PTHR11468:SF3">
    <property type="entry name" value="GLYCOGEN PHOSPHORYLASE, LIVER FORM"/>
    <property type="match status" value="1"/>
</dbReference>
<dbReference type="GO" id="GO:0005980">
    <property type="term" value="P:glycogen catabolic process"/>
    <property type="evidence" value="ECO:0007669"/>
    <property type="project" value="TreeGrafter"/>
</dbReference>
<evidence type="ECO:0000256" key="13">
    <source>
        <dbReference type="RuleBase" id="RU000587"/>
    </source>
</evidence>
<evidence type="ECO:0000256" key="7">
    <source>
        <dbReference type="ARBA" id="ARBA00022676"/>
    </source>
</evidence>
<comment type="cofactor">
    <cofactor evidence="2 13">
        <name>pyridoxal 5'-phosphate</name>
        <dbReference type="ChEBI" id="CHEBI:597326"/>
    </cofactor>
</comment>
<dbReference type="PIRSF" id="PIRSF000460">
    <property type="entry name" value="Pprylas_GlgP"/>
    <property type="match status" value="1"/>
</dbReference>
<dbReference type="InterPro" id="IPR000811">
    <property type="entry name" value="Glyco_trans_35"/>
</dbReference>
<evidence type="ECO:0000256" key="2">
    <source>
        <dbReference type="ARBA" id="ARBA00001933"/>
    </source>
</evidence>
<dbReference type="InterPro" id="IPR011833">
    <property type="entry name" value="Glycg_phsphrylas"/>
</dbReference>
<dbReference type="Pfam" id="PF00343">
    <property type="entry name" value="Phosphorylase"/>
    <property type="match status" value="1"/>
</dbReference>
<keyword evidence="6" id="KW-0021">Allosteric enzyme</keyword>
<dbReference type="GO" id="GO:0008184">
    <property type="term" value="F:glycogen phosphorylase activity"/>
    <property type="evidence" value="ECO:0007669"/>
    <property type="project" value="InterPro"/>
</dbReference>
<comment type="function">
    <text evidence="13">Allosteric enzyme that catalyzes the rate-limiting step in glycogen catabolism, the phosphorolytic cleavage of glycogen to produce glucose-1-phosphate, and plays a central role in maintaining cellular and organismal glucose homeostasis.</text>
</comment>
<feature type="modified residue" description="N6-(pyridoxal phosphate)lysine" evidence="12">
    <location>
        <position position="666"/>
    </location>
</feature>
<dbReference type="Gene3D" id="3.40.50.2000">
    <property type="entry name" value="Glycogen Phosphorylase B"/>
    <property type="match status" value="2"/>
</dbReference>
<sequence>MAPTANCIFTRPSADKAMLRQQFIDRLAALYGKTLDEASELDIYNVIASMVREEINRRWAVTNRYYKERKVKQVYYFSMEFLIGRLLTANMLNLGIYGLYKEALAELGVDIDRIEQQEQDAGLGNGGLGRLAACFLDSLACMNYAGHGCGIRYKYGLFEQKIIDGHQFELPDNWLKEGYPWEVRKADKAVTVRFGGQVRLEESGGRLVAVHENYEAVKAVPYDIPVVGCNNKTVNTLRLWSAETDKPDFDFSTFSRGNYLKAMEYKYAVEAISQILYPDDTYQEGRLLRLKQQYFLVSAGLQSIVRRYKKLGENLHFLPDYVAIHINDTHPALVVPELMRILMDEEGLGWDEAWRITTGCVFYTNHTVMPEALEKWPTDMLRSLLPRIYMIIEEINERFCRELWRSYPGDWERIRRMAVIADNMVHMANLAVVGSASVNGVAKIHTEILKKDVFKLFYEYCPHKFNNKTNGVTHRRWLAKANPLLARLLDETIGPAWLNHPEDLVFLHPYASDPAFQARFAKVKQFNKERLAAYIQDRLGLAIDPCSIFDIQVKRIHAYKRQLLNILHILHLYDRLTAQPDLDIVPRTFIFAGKAAPGYYFAKRIIKLINDVAALVNSDKRICDKLKVVFLENYNVSLAELIIPAADLSEQISTASREASGTGNMKFMMNGAITIGTLDGANIEIKEAVGDDNIIIFGLTAGEVLNYYKNGGYNAWQEYHGDKRVKAVLDRLLTWEDSRLIYDTVLNNNDEFFVLKDFSTYIEAQERAAKYYQDSGKWWNMAIHNVAYAGYFSSDRTIAEYAIGLWRLNRAVIVDSGGQ</sequence>
<name>A1HNU3_9FIRM</name>
<dbReference type="FunFam" id="3.40.50.2000:FF:000153">
    <property type="entry name" value="Alpha-1,4 glucan phosphorylase"/>
    <property type="match status" value="1"/>
</dbReference>
<dbReference type="CDD" id="cd04300">
    <property type="entry name" value="GT35_Glycogen_Phosphorylase"/>
    <property type="match status" value="1"/>
</dbReference>
<evidence type="ECO:0000256" key="5">
    <source>
        <dbReference type="ARBA" id="ARBA00022490"/>
    </source>
</evidence>
<dbReference type="EC" id="2.4.1.1" evidence="13"/>
<dbReference type="AlphaFoldDB" id="A1HNU3"/>
<evidence type="ECO:0000256" key="3">
    <source>
        <dbReference type="ARBA" id="ARBA00004496"/>
    </source>
</evidence>